<feature type="compositionally biased region" description="Polar residues" evidence="1">
    <location>
        <begin position="788"/>
        <end position="803"/>
    </location>
</feature>
<gene>
    <name evidence="3" type="ORF">JX265_004418</name>
</gene>
<feature type="compositionally biased region" description="Polar residues" evidence="1">
    <location>
        <begin position="1044"/>
        <end position="1053"/>
    </location>
</feature>
<dbReference type="CDD" id="cd13170">
    <property type="entry name" value="RanBD_NUP50"/>
    <property type="match status" value="1"/>
</dbReference>
<name>A0A9P9WQU0_9PEZI</name>
<feature type="compositionally biased region" description="Polar residues" evidence="1">
    <location>
        <begin position="593"/>
        <end position="609"/>
    </location>
</feature>
<feature type="compositionally biased region" description="Low complexity" evidence="1">
    <location>
        <begin position="1142"/>
        <end position="1155"/>
    </location>
</feature>
<dbReference type="SMART" id="SM00160">
    <property type="entry name" value="RanBD"/>
    <property type="match status" value="1"/>
</dbReference>
<comment type="caution">
    <text evidence="3">The sequence shown here is derived from an EMBL/GenBank/DDBJ whole genome shotgun (WGS) entry which is preliminary data.</text>
</comment>
<feature type="compositionally biased region" description="Basic and acidic residues" evidence="1">
    <location>
        <begin position="623"/>
        <end position="634"/>
    </location>
</feature>
<feature type="compositionally biased region" description="Polar residues" evidence="1">
    <location>
        <begin position="266"/>
        <end position="277"/>
    </location>
</feature>
<accession>A0A9P9WQU0</accession>
<feature type="compositionally biased region" description="Polar residues" evidence="1">
    <location>
        <begin position="854"/>
        <end position="877"/>
    </location>
</feature>
<feature type="compositionally biased region" description="Gly residues" evidence="1">
    <location>
        <begin position="1065"/>
        <end position="1076"/>
    </location>
</feature>
<feature type="compositionally biased region" description="Low complexity" evidence="1">
    <location>
        <begin position="446"/>
        <end position="457"/>
    </location>
</feature>
<dbReference type="PANTHER" id="PTHR38697:SF1">
    <property type="entry name" value="NUCLEAR PORE COMPLEX PROTEIN SIMILAR TO S. CEREVISIAE NUP2 (EUROFUNG)"/>
    <property type="match status" value="1"/>
</dbReference>
<feature type="compositionally biased region" description="Acidic residues" evidence="1">
    <location>
        <begin position="458"/>
        <end position="473"/>
    </location>
</feature>
<feature type="compositionally biased region" description="Low complexity" evidence="1">
    <location>
        <begin position="1055"/>
        <end position="1064"/>
    </location>
</feature>
<evidence type="ECO:0000313" key="3">
    <source>
        <dbReference type="EMBL" id="KAI1875360.1"/>
    </source>
</evidence>
<dbReference type="Gene3D" id="2.30.29.30">
    <property type="entry name" value="Pleckstrin-homology domain (PH domain)/Phosphotyrosine-binding domain (PTB)"/>
    <property type="match status" value="1"/>
</dbReference>
<feature type="compositionally biased region" description="Polar residues" evidence="1">
    <location>
        <begin position="667"/>
        <end position="681"/>
    </location>
</feature>
<proteinExistence type="predicted"/>
<feature type="compositionally biased region" description="Polar residues" evidence="1">
    <location>
        <begin position="15"/>
        <end position="27"/>
    </location>
</feature>
<reference evidence="3" key="1">
    <citation type="submission" date="2021-03" db="EMBL/GenBank/DDBJ databases">
        <title>Revisited historic fungal species revealed as producer of novel bioactive compounds through whole genome sequencing and comparative genomics.</title>
        <authorList>
            <person name="Vignolle G.A."/>
            <person name="Hochenegger N."/>
            <person name="Mach R.L."/>
            <person name="Mach-Aigner A.R."/>
            <person name="Javad Rahimi M."/>
            <person name="Salim K.A."/>
            <person name="Chan C.M."/>
            <person name="Lim L.B.L."/>
            <person name="Cai F."/>
            <person name="Druzhinina I.S."/>
            <person name="U'Ren J.M."/>
            <person name="Derntl C."/>
        </authorList>
    </citation>
    <scope>NUCLEOTIDE SEQUENCE</scope>
    <source>
        <strain evidence="3">TUCIM 5799</strain>
    </source>
</reference>
<feature type="domain" description="RanBD1" evidence="2">
    <location>
        <begin position="1196"/>
        <end position="1356"/>
    </location>
</feature>
<evidence type="ECO:0000256" key="1">
    <source>
        <dbReference type="SAM" id="MobiDB-lite"/>
    </source>
</evidence>
<feature type="compositionally biased region" description="Low complexity" evidence="1">
    <location>
        <begin position="482"/>
        <end position="503"/>
    </location>
</feature>
<feature type="region of interest" description="Disordered" evidence="1">
    <location>
        <begin position="444"/>
        <end position="1233"/>
    </location>
</feature>
<keyword evidence="4" id="KW-1185">Reference proteome</keyword>
<feature type="compositionally biased region" description="Polar residues" evidence="1">
    <location>
        <begin position="918"/>
        <end position="943"/>
    </location>
</feature>
<organism evidence="3 4">
    <name type="scientific">Neoarthrinium moseri</name>
    <dbReference type="NCBI Taxonomy" id="1658444"/>
    <lineage>
        <taxon>Eukaryota</taxon>
        <taxon>Fungi</taxon>
        <taxon>Dikarya</taxon>
        <taxon>Ascomycota</taxon>
        <taxon>Pezizomycotina</taxon>
        <taxon>Sordariomycetes</taxon>
        <taxon>Xylariomycetidae</taxon>
        <taxon>Amphisphaeriales</taxon>
        <taxon>Apiosporaceae</taxon>
        <taxon>Neoarthrinium</taxon>
    </lineage>
</organism>
<feature type="compositionally biased region" description="Low complexity" evidence="1">
    <location>
        <begin position="1027"/>
        <end position="1043"/>
    </location>
</feature>
<feature type="compositionally biased region" description="Basic and acidic residues" evidence="1">
    <location>
        <begin position="281"/>
        <end position="292"/>
    </location>
</feature>
<feature type="compositionally biased region" description="Polar residues" evidence="1">
    <location>
        <begin position="1193"/>
        <end position="1210"/>
    </location>
</feature>
<feature type="compositionally biased region" description="Low complexity" evidence="1">
    <location>
        <begin position="558"/>
        <end position="571"/>
    </location>
</feature>
<feature type="region of interest" description="Disordered" evidence="1">
    <location>
        <begin position="1"/>
        <end position="102"/>
    </location>
</feature>
<feature type="compositionally biased region" description="Pro residues" evidence="1">
    <location>
        <begin position="1"/>
        <end position="10"/>
    </location>
</feature>
<dbReference type="InterPro" id="IPR053074">
    <property type="entry name" value="NPC_Nucleoporin"/>
</dbReference>
<dbReference type="InterPro" id="IPR011993">
    <property type="entry name" value="PH-like_dom_sf"/>
</dbReference>
<dbReference type="SUPFAM" id="SSF50729">
    <property type="entry name" value="PH domain-like"/>
    <property type="match status" value="1"/>
</dbReference>
<protein>
    <recommendedName>
        <fullName evidence="2">RanBD1 domain-containing protein</fullName>
    </recommendedName>
</protein>
<dbReference type="PROSITE" id="PS50196">
    <property type="entry name" value="RANBD1"/>
    <property type="match status" value="1"/>
</dbReference>
<dbReference type="PANTHER" id="PTHR38697">
    <property type="entry name" value="NUCLEAR PORE COMPLEX PROTEIN SIMILAR TO S. CEREVISIAE NUP2 (EUROFUNG)"/>
    <property type="match status" value="1"/>
</dbReference>
<dbReference type="Pfam" id="PF00638">
    <property type="entry name" value="Ran_BP1"/>
    <property type="match status" value="1"/>
</dbReference>
<dbReference type="EMBL" id="JAFIMR010000008">
    <property type="protein sequence ID" value="KAI1875360.1"/>
    <property type="molecule type" value="Genomic_DNA"/>
</dbReference>
<evidence type="ECO:0000259" key="2">
    <source>
        <dbReference type="PROSITE" id="PS50196"/>
    </source>
</evidence>
<sequence>MSFNPQPTPRRPSAAPSQRTPASSRFRSSLVPMHRPSPLRSSQSANRVAAPAAPPPRDLFKTATPKPSRTTPFAPNIPPSAAKAPNSIRKFAPKGTGAGLAGTSSQELFKMRIPSPDPDLTGEALAKAIPETMSRKGTVYADQYLADKCPKEFDDAQKRQFFCILDLRRLKFAANEIFAKKDWKLNIMNFAKEYEKSRSLIMLRYGLYEFKNVKPSEEVMKKWRKAHNLPEPSPKPEKAAPAPKSSLFSTGTTASKRKAEDDLQPADNTLKTSTVNQNKRRNFEQEPADDVHTFAPSPVKSKRKADEAEETDENQRNKMQKGTPSAARSRLEGIINNVQAGSSTPSGSPSKRPAFGAGVSSTASGASATPLFALPKTDEAPKSAFSTKSNPYGPPSNGVVSSGKLMSSLFQAGQTLNGLGKGSVLSGHKFGEAPATKSSNIFGYLSESSANNSGAENGNDDDADGETDSESESQPETGSQDAPPSYEPSAAASAGTATPPIASGAGGSLFNLGKPAASTPNPFASAFAKPAESSAEKPADASAKGGLFGRVSFAPNGQASAEESSRAQSPAKETSPVVEATKTPAKTPGDFTFNPTTTPISFSSGSNSIFAPKPAAAPSSEDPTAKEVPKDTEKAASTTSSIFANASAKPAPAEQPTQPLFGAKPSEASTNSSQQPSQSLFGNAKKEAETEKTGAAPPTNSFFGVKAPDQSVGTPKPLFGSVEKAPEAGKAEAPPTAPATSIFGTQSSSSTPFSFGGGAPASAPLFGATSKPTEPEKPAAQEAPKNLFGSQPSFGAPTTTNGASAPVDKEQPQSSFNPVGASNTANGASTPAPAAPLFGGFKPAAEPPKPASSVFGNTNAPSSGNLFGAHNASSGTSLFGAASPNPFGGANSTASTKRSAEDDLHPSKKTMFGKSDTDNNAIGQSSSTPMTFGASQSTMASDTQPEKKSMFGNVAREGTPTNSPVPGRKILTPKRLQKSGASQASQSPAPSAQSSFNDSAMFGSNTAKPDASTSGNMFGNNTSFSFGAQSNASGNGNQNGASSFTFGQSNPQANGPPAGSSSFTFGGGSAPGGGSFTFGAGDSGPSNPFASTSGPPTQSFGGSATPTPSGSFNFQFGGQGASTPAPAEQSQPMFGGGQTNGAAAAPSFSFTSATPQQGNSNAFAPKPAAASLFSGLQPGGAAPGANSPFPAASSINTTPVNGTPEPQQAPQGDDDTAEAPQEQISLTDGGPGEEDEIVLHEVRAKATKYVPVEAGAEDSPAGKSPWKIQGVGPLRMLKNKTTGHVRILLRAEPRGHIAMNKMLISGIEYQAIGKQVKFMAAKDDGSGLETWLLQVKKPESAVELASKMEENKAANK</sequence>
<feature type="compositionally biased region" description="Low complexity" evidence="1">
    <location>
        <begin position="731"/>
        <end position="754"/>
    </location>
</feature>
<feature type="compositionally biased region" description="Polar residues" evidence="1">
    <location>
        <begin position="1085"/>
        <end position="1108"/>
    </location>
</feature>
<evidence type="ECO:0000313" key="4">
    <source>
        <dbReference type="Proteomes" id="UP000829685"/>
    </source>
</evidence>
<feature type="region of interest" description="Disordered" evidence="1">
    <location>
        <begin position="227"/>
        <end position="402"/>
    </location>
</feature>
<dbReference type="InterPro" id="IPR000156">
    <property type="entry name" value="Ran_bind_dom"/>
</dbReference>
<feature type="compositionally biased region" description="Low complexity" evidence="1">
    <location>
        <begin position="981"/>
        <end position="995"/>
    </location>
</feature>
<feature type="compositionally biased region" description="Polar residues" evidence="1">
    <location>
        <begin position="812"/>
        <end position="829"/>
    </location>
</feature>
<feature type="compositionally biased region" description="Low complexity" evidence="1">
    <location>
        <begin position="356"/>
        <end position="369"/>
    </location>
</feature>
<dbReference type="Proteomes" id="UP000829685">
    <property type="component" value="Unassembled WGS sequence"/>
</dbReference>
<feature type="compositionally biased region" description="Polar residues" evidence="1">
    <location>
        <begin position="996"/>
        <end position="1026"/>
    </location>
</feature>
<feature type="compositionally biased region" description="Polar residues" evidence="1">
    <location>
        <begin position="336"/>
        <end position="349"/>
    </location>
</feature>
<feature type="compositionally biased region" description="Polar residues" evidence="1">
    <location>
        <begin position="635"/>
        <end position="644"/>
    </location>
</feature>